<dbReference type="GO" id="GO:0005739">
    <property type="term" value="C:mitochondrion"/>
    <property type="evidence" value="ECO:0007669"/>
    <property type="project" value="TreeGrafter"/>
</dbReference>
<dbReference type="PANTHER" id="PTHR12553:SF49">
    <property type="entry name" value="ZINC PHOSPHODIESTERASE ELAC PROTEIN 2"/>
    <property type="match status" value="1"/>
</dbReference>
<feature type="region of interest" description="Disordered" evidence="8">
    <location>
        <begin position="1"/>
        <end position="47"/>
    </location>
</feature>
<sequence>EQTSDQQPPSQSPERLSPQRPPHAEPADAERRPKGNGAPPWPHMVSSSSQLHVKKGNFLVLKAKELGLPVGTAAIAPIIAAVKDGKSVTYEGREILPEEICTPPDPGIAFIVVECPDEGFIQPLCENTAFRSYQGKADAPVALVVHMAPEHVLLDSRYQQWMERYEGPWVPALPGGWGHLCREDCPHEGALRAHVRARHRAPGSERELREGSAAQGVPTVRGQCLLKYQLRPRREWQRDAVLTCDPEEFIAEALELPNFQESVQEYRKTAQDGPEGEADQGPAPPGLASHLGPSGLFPTSACPTQPSPLSG</sequence>
<dbReference type="AlphaFoldDB" id="A0A212D7C2"/>
<keyword evidence="2" id="KW-0819">tRNA processing</keyword>
<comment type="caution">
    <text evidence="9">The sequence shown here is derived from an EMBL/GenBank/DDBJ whole genome shotgun (WGS) entry which is preliminary data.</text>
</comment>
<keyword evidence="3" id="KW-0540">Nuclease</keyword>
<organism evidence="9 10">
    <name type="scientific">Cervus elaphus hippelaphus</name>
    <name type="common">European red deer</name>
    <dbReference type="NCBI Taxonomy" id="46360"/>
    <lineage>
        <taxon>Eukaryota</taxon>
        <taxon>Metazoa</taxon>
        <taxon>Chordata</taxon>
        <taxon>Craniata</taxon>
        <taxon>Vertebrata</taxon>
        <taxon>Euteleostomi</taxon>
        <taxon>Mammalia</taxon>
        <taxon>Eutheria</taxon>
        <taxon>Laurasiatheria</taxon>
        <taxon>Artiodactyla</taxon>
        <taxon>Ruminantia</taxon>
        <taxon>Pecora</taxon>
        <taxon>Cervidae</taxon>
        <taxon>Cervinae</taxon>
        <taxon>Cervus</taxon>
    </lineage>
</organism>
<evidence type="ECO:0000256" key="6">
    <source>
        <dbReference type="ARBA" id="ARBA00022801"/>
    </source>
</evidence>
<evidence type="ECO:0000256" key="8">
    <source>
        <dbReference type="SAM" id="MobiDB-lite"/>
    </source>
</evidence>
<evidence type="ECO:0000256" key="2">
    <source>
        <dbReference type="ARBA" id="ARBA00022694"/>
    </source>
</evidence>
<reference evidence="9 10" key="1">
    <citation type="journal article" date="2018" name="Mol. Genet. Genomics">
        <title>The red deer Cervus elaphus genome CerEla1.0: sequencing, annotating, genes, and chromosomes.</title>
        <authorList>
            <person name="Bana N.A."/>
            <person name="Nyiri A."/>
            <person name="Nagy J."/>
            <person name="Frank K."/>
            <person name="Nagy T."/>
            <person name="Steger V."/>
            <person name="Schiller M."/>
            <person name="Lakatos P."/>
            <person name="Sugar L."/>
            <person name="Horn P."/>
            <person name="Barta E."/>
            <person name="Orosz L."/>
        </authorList>
    </citation>
    <scope>NUCLEOTIDE SEQUENCE [LARGE SCALE GENOMIC DNA]</scope>
    <source>
        <strain evidence="9">Hungarian</strain>
    </source>
</reference>
<dbReference type="Proteomes" id="UP000242450">
    <property type="component" value="Chromosome 5"/>
</dbReference>
<keyword evidence="6" id="KW-0378">Hydrolase</keyword>
<feature type="non-terminal residue" evidence="9">
    <location>
        <position position="1"/>
    </location>
</feature>
<keyword evidence="5" id="KW-0255">Endonuclease</keyword>
<evidence type="ECO:0000313" key="10">
    <source>
        <dbReference type="Proteomes" id="UP000242450"/>
    </source>
</evidence>
<dbReference type="GO" id="GO:0046872">
    <property type="term" value="F:metal ion binding"/>
    <property type="evidence" value="ECO:0007669"/>
    <property type="project" value="UniProtKB-KW"/>
</dbReference>
<proteinExistence type="predicted"/>
<keyword evidence="4" id="KW-0479">Metal-binding</keyword>
<keyword evidence="7" id="KW-0862">Zinc</keyword>
<name>A0A212D7C2_CEREH</name>
<evidence type="ECO:0000256" key="1">
    <source>
        <dbReference type="ARBA" id="ARBA00001947"/>
    </source>
</evidence>
<evidence type="ECO:0000256" key="3">
    <source>
        <dbReference type="ARBA" id="ARBA00022722"/>
    </source>
</evidence>
<feature type="compositionally biased region" description="Basic and acidic residues" evidence="8">
    <location>
        <begin position="22"/>
        <end position="33"/>
    </location>
</feature>
<comment type="cofactor">
    <cofactor evidence="1">
        <name>Zn(2+)</name>
        <dbReference type="ChEBI" id="CHEBI:29105"/>
    </cofactor>
</comment>
<feature type="region of interest" description="Disordered" evidence="8">
    <location>
        <begin position="265"/>
        <end position="311"/>
    </location>
</feature>
<gene>
    <name evidence="9" type="ORF">Celaphus_00001048</name>
</gene>
<evidence type="ECO:0000256" key="7">
    <source>
        <dbReference type="ARBA" id="ARBA00022833"/>
    </source>
</evidence>
<keyword evidence="10" id="KW-1185">Reference proteome</keyword>
<accession>A0A212D7C2</accession>
<feature type="compositionally biased region" description="Low complexity" evidence="8">
    <location>
        <begin position="1"/>
        <end position="13"/>
    </location>
</feature>
<dbReference type="EMBL" id="MKHE01000005">
    <property type="protein sequence ID" value="OWK14092.1"/>
    <property type="molecule type" value="Genomic_DNA"/>
</dbReference>
<protein>
    <submittedName>
        <fullName evidence="9">ELAC2</fullName>
    </submittedName>
</protein>
<feature type="non-terminal residue" evidence="9">
    <location>
        <position position="311"/>
    </location>
</feature>
<evidence type="ECO:0000256" key="5">
    <source>
        <dbReference type="ARBA" id="ARBA00022759"/>
    </source>
</evidence>
<evidence type="ECO:0000313" key="9">
    <source>
        <dbReference type="EMBL" id="OWK14092.1"/>
    </source>
</evidence>
<dbReference type="PANTHER" id="PTHR12553">
    <property type="entry name" value="ZINC PHOSPHODIESTERASE ELAC PROTEIN 2"/>
    <property type="match status" value="1"/>
</dbReference>
<dbReference type="GO" id="GO:1990180">
    <property type="term" value="P:mitochondrial tRNA 3'-end processing"/>
    <property type="evidence" value="ECO:0007669"/>
    <property type="project" value="TreeGrafter"/>
</dbReference>
<feature type="compositionally biased region" description="Polar residues" evidence="8">
    <location>
        <begin position="301"/>
        <end position="311"/>
    </location>
</feature>
<dbReference type="OrthoDB" id="527344at2759"/>
<dbReference type="InterPro" id="IPR047151">
    <property type="entry name" value="RNZ2-like"/>
</dbReference>
<evidence type="ECO:0000256" key="4">
    <source>
        <dbReference type="ARBA" id="ARBA00022723"/>
    </source>
</evidence>
<dbReference type="GO" id="GO:0042781">
    <property type="term" value="F:3'-tRNA processing endoribonuclease activity"/>
    <property type="evidence" value="ECO:0007669"/>
    <property type="project" value="InterPro"/>
</dbReference>